<dbReference type="InterPro" id="IPR002123">
    <property type="entry name" value="Plipid/glycerol_acylTrfase"/>
</dbReference>
<accession>A0A6N6RLR9</accession>
<sequence length="253" mass="28520">MPGFILRYIKRIVHEDDLNRAMRDFGHLHGVDFVNEAVNHVGIKLITKGLENIPKEGGVILAANHPLGGLDGIAFMAAVGKVRSDMQFLVNDILLNVENFQPLFIPVNKHGANPRAALKIIDEAYASDSAVMVFPAGLVSRKIEGKVQDLEWTKSFISKAMQYKRDVIPVHIDGKNSAWFYNLSRFRQKFGIKANLEMFYLANEMYKQQGQTITLTFGKPIPASTFDKSKTQNEWANYVREEMYALAGNTEDK</sequence>
<dbReference type="OrthoDB" id="1113830at2"/>
<dbReference type="Pfam" id="PF19576">
    <property type="entry name" value="Acyltransf_2"/>
    <property type="match status" value="1"/>
</dbReference>
<reference evidence="2 3" key="1">
    <citation type="submission" date="2019-09" db="EMBL/GenBank/DDBJ databases">
        <title>Genomes of family Cryomorphaceae.</title>
        <authorList>
            <person name="Bowman J.P."/>
        </authorList>
    </citation>
    <scope>NUCLEOTIDE SEQUENCE [LARGE SCALE GENOMIC DNA]</scope>
    <source>
        <strain evidence="2 3">LMG 25704</strain>
    </source>
</reference>
<keyword evidence="2" id="KW-0012">Acyltransferase</keyword>
<evidence type="ECO:0000313" key="3">
    <source>
        <dbReference type="Proteomes" id="UP000468650"/>
    </source>
</evidence>
<dbReference type="Proteomes" id="UP000468650">
    <property type="component" value="Unassembled WGS sequence"/>
</dbReference>
<keyword evidence="2" id="KW-0808">Transferase</keyword>
<organism evidence="2 3">
    <name type="scientific">Phaeocystidibacter luteus</name>
    <dbReference type="NCBI Taxonomy" id="911197"/>
    <lineage>
        <taxon>Bacteria</taxon>
        <taxon>Pseudomonadati</taxon>
        <taxon>Bacteroidota</taxon>
        <taxon>Flavobacteriia</taxon>
        <taxon>Flavobacteriales</taxon>
        <taxon>Phaeocystidibacteraceae</taxon>
        <taxon>Phaeocystidibacter</taxon>
    </lineage>
</organism>
<evidence type="ECO:0000259" key="1">
    <source>
        <dbReference type="SMART" id="SM00563"/>
    </source>
</evidence>
<feature type="domain" description="Phospholipid/glycerol acyltransferase" evidence="1">
    <location>
        <begin position="59"/>
        <end position="175"/>
    </location>
</feature>
<evidence type="ECO:0000313" key="2">
    <source>
        <dbReference type="EMBL" id="KAB2814518.1"/>
    </source>
</evidence>
<proteinExistence type="predicted"/>
<protein>
    <submittedName>
        <fullName evidence="2">Glycerol acyltransferase</fullName>
    </submittedName>
</protein>
<keyword evidence="3" id="KW-1185">Reference proteome</keyword>
<dbReference type="SUPFAM" id="SSF69593">
    <property type="entry name" value="Glycerol-3-phosphate (1)-acyltransferase"/>
    <property type="match status" value="1"/>
</dbReference>
<gene>
    <name evidence="2" type="ORF">F8C67_01915</name>
</gene>
<comment type="caution">
    <text evidence="2">The sequence shown here is derived from an EMBL/GenBank/DDBJ whole genome shotgun (WGS) entry which is preliminary data.</text>
</comment>
<dbReference type="InterPro" id="IPR045746">
    <property type="entry name" value="ACT14924-like_Acyltransf_dom"/>
</dbReference>
<dbReference type="AlphaFoldDB" id="A0A6N6RLR9"/>
<dbReference type="SMART" id="SM00563">
    <property type="entry name" value="PlsC"/>
    <property type="match status" value="1"/>
</dbReference>
<dbReference type="EMBL" id="WBVO01000001">
    <property type="protein sequence ID" value="KAB2814518.1"/>
    <property type="molecule type" value="Genomic_DNA"/>
</dbReference>
<dbReference type="GO" id="GO:0016746">
    <property type="term" value="F:acyltransferase activity"/>
    <property type="evidence" value="ECO:0007669"/>
    <property type="project" value="UniProtKB-KW"/>
</dbReference>
<name>A0A6N6RLR9_9FLAO</name>